<feature type="compositionally biased region" description="Basic residues" evidence="1">
    <location>
        <begin position="1"/>
        <end position="11"/>
    </location>
</feature>
<comment type="caution">
    <text evidence="2">The sequence shown here is derived from an EMBL/GenBank/DDBJ whole genome shotgun (WGS) entry which is preliminary data.</text>
</comment>
<protein>
    <submittedName>
        <fullName evidence="2">Uncharacterized protein</fullName>
    </submittedName>
</protein>
<evidence type="ECO:0000313" key="3">
    <source>
        <dbReference type="Proteomes" id="UP001419268"/>
    </source>
</evidence>
<dbReference type="AlphaFoldDB" id="A0AAP0F6I2"/>
<evidence type="ECO:0000313" key="2">
    <source>
        <dbReference type="EMBL" id="KAK9106176.1"/>
    </source>
</evidence>
<dbReference type="Proteomes" id="UP001419268">
    <property type="component" value="Unassembled WGS sequence"/>
</dbReference>
<proteinExistence type="predicted"/>
<reference evidence="2 3" key="1">
    <citation type="submission" date="2024-01" db="EMBL/GenBank/DDBJ databases">
        <title>Genome assemblies of Stephania.</title>
        <authorList>
            <person name="Yang L."/>
        </authorList>
    </citation>
    <scope>NUCLEOTIDE SEQUENCE [LARGE SCALE GENOMIC DNA]</scope>
    <source>
        <strain evidence="2">JXDWG</strain>
        <tissue evidence="2">Leaf</tissue>
    </source>
</reference>
<name>A0AAP0F6I2_9MAGN</name>
<keyword evidence="3" id="KW-1185">Reference proteome</keyword>
<feature type="compositionally biased region" description="Basic and acidic residues" evidence="1">
    <location>
        <begin position="58"/>
        <end position="67"/>
    </location>
</feature>
<feature type="compositionally biased region" description="Basic and acidic residues" evidence="1">
    <location>
        <begin position="75"/>
        <end position="88"/>
    </location>
</feature>
<accession>A0AAP0F6I2</accession>
<evidence type="ECO:0000256" key="1">
    <source>
        <dbReference type="SAM" id="MobiDB-lite"/>
    </source>
</evidence>
<organism evidence="2 3">
    <name type="scientific">Stephania cephalantha</name>
    <dbReference type="NCBI Taxonomy" id="152367"/>
    <lineage>
        <taxon>Eukaryota</taxon>
        <taxon>Viridiplantae</taxon>
        <taxon>Streptophyta</taxon>
        <taxon>Embryophyta</taxon>
        <taxon>Tracheophyta</taxon>
        <taxon>Spermatophyta</taxon>
        <taxon>Magnoliopsida</taxon>
        <taxon>Ranunculales</taxon>
        <taxon>Menispermaceae</taxon>
        <taxon>Menispermoideae</taxon>
        <taxon>Cissampelideae</taxon>
        <taxon>Stephania</taxon>
    </lineage>
</organism>
<feature type="region of interest" description="Disordered" evidence="1">
    <location>
        <begin position="1"/>
        <end position="88"/>
    </location>
</feature>
<sequence>MNRRRPPKKPSLKSLHNRFVGSSSQPLLSKTYKRNREGETERGRRNKRKRSETFGATDDARGRQSEPRRRRKPHHQADLKDERLKEEE</sequence>
<gene>
    <name evidence="2" type="ORF">Scep_023020</name>
</gene>
<dbReference type="EMBL" id="JBBNAG010000009">
    <property type="protein sequence ID" value="KAK9106176.1"/>
    <property type="molecule type" value="Genomic_DNA"/>
</dbReference>
<feature type="compositionally biased region" description="Basic and acidic residues" evidence="1">
    <location>
        <begin position="34"/>
        <end position="43"/>
    </location>
</feature>